<reference evidence="1" key="2">
    <citation type="journal article" date="2024" name="Plant">
        <title>Genomic evolution and insights into agronomic trait innovations of Sesamum species.</title>
        <authorList>
            <person name="Miao H."/>
            <person name="Wang L."/>
            <person name="Qu L."/>
            <person name="Liu H."/>
            <person name="Sun Y."/>
            <person name="Le M."/>
            <person name="Wang Q."/>
            <person name="Wei S."/>
            <person name="Zheng Y."/>
            <person name="Lin W."/>
            <person name="Duan Y."/>
            <person name="Cao H."/>
            <person name="Xiong S."/>
            <person name="Wang X."/>
            <person name="Wei L."/>
            <person name="Li C."/>
            <person name="Ma Q."/>
            <person name="Ju M."/>
            <person name="Zhao R."/>
            <person name="Li G."/>
            <person name="Mu C."/>
            <person name="Tian Q."/>
            <person name="Mei H."/>
            <person name="Zhang T."/>
            <person name="Gao T."/>
            <person name="Zhang H."/>
        </authorList>
    </citation>
    <scope>NUCLEOTIDE SEQUENCE</scope>
    <source>
        <strain evidence="1">G02</strain>
    </source>
</reference>
<proteinExistence type="predicted"/>
<gene>
    <name evidence="1" type="ORF">Sradi_4127400</name>
</gene>
<accession>A0AAW2P3R4</accession>
<evidence type="ECO:0008006" key="2">
    <source>
        <dbReference type="Google" id="ProtNLM"/>
    </source>
</evidence>
<dbReference type="PANTHER" id="PTHR31286:SF165">
    <property type="entry name" value="DUF4283 DOMAIN-CONTAINING PROTEIN"/>
    <property type="match status" value="1"/>
</dbReference>
<dbReference type="EMBL" id="JACGWJ010000018">
    <property type="protein sequence ID" value="KAL0349782.1"/>
    <property type="molecule type" value="Genomic_DNA"/>
</dbReference>
<comment type="caution">
    <text evidence="1">The sequence shown here is derived from an EMBL/GenBank/DDBJ whole genome shotgun (WGS) entry which is preliminary data.</text>
</comment>
<evidence type="ECO:0000313" key="1">
    <source>
        <dbReference type="EMBL" id="KAL0349782.1"/>
    </source>
</evidence>
<name>A0AAW2P3R4_SESRA</name>
<organism evidence="1">
    <name type="scientific">Sesamum radiatum</name>
    <name type="common">Black benniseed</name>
    <dbReference type="NCBI Taxonomy" id="300843"/>
    <lineage>
        <taxon>Eukaryota</taxon>
        <taxon>Viridiplantae</taxon>
        <taxon>Streptophyta</taxon>
        <taxon>Embryophyta</taxon>
        <taxon>Tracheophyta</taxon>
        <taxon>Spermatophyta</taxon>
        <taxon>Magnoliopsida</taxon>
        <taxon>eudicotyledons</taxon>
        <taxon>Gunneridae</taxon>
        <taxon>Pentapetalae</taxon>
        <taxon>asterids</taxon>
        <taxon>lamiids</taxon>
        <taxon>Lamiales</taxon>
        <taxon>Pedaliaceae</taxon>
        <taxon>Sesamum</taxon>
    </lineage>
</organism>
<reference evidence="1" key="1">
    <citation type="submission" date="2020-06" db="EMBL/GenBank/DDBJ databases">
        <authorList>
            <person name="Li T."/>
            <person name="Hu X."/>
            <person name="Zhang T."/>
            <person name="Song X."/>
            <person name="Zhang H."/>
            <person name="Dai N."/>
            <person name="Sheng W."/>
            <person name="Hou X."/>
            <person name="Wei L."/>
        </authorList>
    </citation>
    <scope>NUCLEOTIDE SEQUENCE</scope>
    <source>
        <strain evidence="1">G02</strain>
        <tissue evidence="1">Leaf</tissue>
    </source>
</reference>
<sequence>MEEVIEGAPWLFHGQPIVLQKWQYGMAFRKHFHTQVPIWIKLRHLLVEFWTEEGLSMVASGVGRPLYPDAITKTCTRLDFARVCVMLNYNSKLPKYIVVMQPTEDGALTPYERVGDVAVAAHDVHSDKGKSIMVHNSFQALDEFILDDDVEIFECYTSRGPASNPSPGVP</sequence>
<dbReference type="AlphaFoldDB" id="A0AAW2P3R4"/>
<protein>
    <recommendedName>
        <fullName evidence="2">DUF4283 domain-containing protein</fullName>
    </recommendedName>
</protein>
<dbReference type="InterPro" id="IPR040256">
    <property type="entry name" value="At4g02000-like"/>
</dbReference>
<dbReference type="PANTHER" id="PTHR31286">
    <property type="entry name" value="GLYCINE-RICH CELL WALL STRUCTURAL PROTEIN 1.8-LIKE"/>
    <property type="match status" value="1"/>
</dbReference>